<organism evidence="1 2">
    <name type="scientific">Chitinophaga jiangningensis</name>
    <dbReference type="NCBI Taxonomy" id="1419482"/>
    <lineage>
        <taxon>Bacteria</taxon>
        <taxon>Pseudomonadati</taxon>
        <taxon>Bacteroidota</taxon>
        <taxon>Chitinophagia</taxon>
        <taxon>Chitinophagales</taxon>
        <taxon>Chitinophagaceae</taxon>
        <taxon>Chitinophaga</taxon>
    </lineage>
</organism>
<reference evidence="1 2" key="1">
    <citation type="submission" date="2016-11" db="EMBL/GenBank/DDBJ databases">
        <authorList>
            <person name="Jaros S."/>
            <person name="Januszkiewicz K."/>
            <person name="Wedrychowicz H."/>
        </authorList>
    </citation>
    <scope>NUCLEOTIDE SEQUENCE [LARGE SCALE GENOMIC DNA]</scope>
    <source>
        <strain evidence="1 2">DSM 27406</strain>
    </source>
</reference>
<protein>
    <submittedName>
        <fullName evidence="1">Uncharacterized protein</fullName>
    </submittedName>
</protein>
<dbReference type="EMBL" id="FRBL01000007">
    <property type="protein sequence ID" value="SHM30819.1"/>
    <property type="molecule type" value="Genomic_DNA"/>
</dbReference>
<dbReference type="Proteomes" id="UP000184420">
    <property type="component" value="Unassembled WGS sequence"/>
</dbReference>
<evidence type="ECO:0000313" key="1">
    <source>
        <dbReference type="EMBL" id="SHM30819.1"/>
    </source>
</evidence>
<dbReference type="PANTHER" id="PTHR21037:SF2">
    <property type="entry name" value="SIMILAR TO NOVEL PROTEIN"/>
    <property type="match status" value="1"/>
</dbReference>
<proteinExistence type="predicted"/>
<sequence length="65" mass="7811">MKKSLIEKVDFYYNEQGYMVFTEKFHLDRGHCCGNGCKHCPYNYEQVPEPKRTLLLNKRKDIQQP</sequence>
<name>A0A1M7HQX9_9BACT</name>
<accession>A0A1M7HQX9</accession>
<dbReference type="AlphaFoldDB" id="A0A1M7HQX9"/>
<dbReference type="STRING" id="1419482.SAMN05444266_107336"/>
<dbReference type="PANTHER" id="PTHR21037">
    <property type="entry name" value="39S RIBOSOMAL PROTEIN L14, MITOCHONDRIAL"/>
    <property type="match status" value="1"/>
</dbReference>
<keyword evidence="2" id="KW-1185">Reference proteome</keyword>
<dbReference type="Pfam" id="PF17653">
    <property type="entry name" value="DUF5522"/>
    <property type="match status" value="1"/>
</dbReference>
<evidence type="ECO:0000313" key="2">
    <source>
        <dbReference type="Proteomes" id="UP000184420"/>
    </source>
</evidence>
<dbReference type="OrthoDB" id="9800168at2"/>
<gene>
    <name evidence="1" type="ORF">SAMN05444266_107336</name>
</gene>
<dbReference type="InterPro" id="IPR040807">
    <property type="entry name" value="DUF5522"/>
</dbReference>
<dbReference type="RefSeq" id="WP_073084407.1">
    <property type="nucleotide sequence ID" value="NZ_FRBL01000007.1"/>
</dbReference>